<feature type="compositionally biased region" description="Basic and acidic residues" evidence="2">
    <location>
        <begin position="18"/>
        <end position="33"/>
    </location>
</feature>
<reference evidence="3" key="1">
    <citation type="submission" date="2025-08" db="UniProtKB">
        <authorList>
            <consortium name="RefSeq"/>
        </authorList>
    </citation>
    <scope>IDENTIFICATION</scope>
    <source>
        <tissue evidence="3">Whole insect</tissue>
    </source>
</reference>
<dbReference type="InterPro" id="IPR013762">
    <property type="entry name" value="Integrase-like_cat_sf"/>
</dbReference>
<protein>
    <submittedName>
        <fullName evidence="3">Uncharacterized protein LOC114347491</fullName>
    </submittedName>
</protein>
<dbReference type="InterPro" id="IPR011010">
    <property type="entry name" value="DNA_brk_join_enz"/>
</dbReference>
<feature type="compositionally biased region" description="Polar residues" evidence="2">
    <location>
        <begin position="723"/>
        <end position="738"/>
    </location>
</feature>
<evidence type="ECO:0000256" key="1">
    <source>
        <dbReference type="ARBA" id="ARBA00023172"/>
    </source>
</evidence>
<evidence type="ECO:0000313" key="3">
    <source>
        <dbReference type="RefSeq" id="XP_028153989.1"/>
    </source>
</evidence>
<accession>A0A6P7GWY7</accession>
<organism evidence="3">
    <name type="scientific">Diabrotica virgifera virgifera</name>
    <name type="common">western corn rootworm</name>
    <dbReference type="NCBI Taxonomy" id="50390"/>
    <lineage>
        <taxon>Eukaryota</taxon>
        <taxon>Metazoa</taxon>
        <taxon>Ecdysozoa</taxon>
        <taxon>Arthropoda</taxon>
        <taxon>Hexapoda</taxon>
        <taxon>Insecta</taxon>
        <taxon>Pterygota</taxon>
        <taxon>Neoptera</taxon>
        <taxon>Endopterygota</taxon>
        <taxon>Coleoptera</taxon>
        <taxon>Polyphaga</taxon>
        <taxon>Cucujiformia</taxon>
        <taxon>Chrysomeloidea</taxon>
        <taxon>Chrysomelidae</taxon>
        <taxon>Galerucinae</taxon>
        <taxon>Diabroticina</taxon>
        <taxon>Diabroticites</taxon>
        <taxon>Diabrotica</taxon>
    </lineage>
</organism>
<dbReference type="Gene3D" id="1.10.443.10">
    <property type="entry name" value="Intergrase catalytic core"/>
    <property type="match status" value="1"/>
</dbReference>
<evidence type="ECO:0000256" key="2">
    <source>
        <dbReference type="SAM" id="MobiDB-lite"/>
    </source>
</evidence>
<name>A0A6P7GWY7_DIAVI</name>
<feature type="region of interest" description="Disordered" evidence="2">
    <location>
        <begin position="1"/>
        <end position="77"/>
    </location>
</feature>
<dbReference type="RefSeq" id="XP_028153989.1">
    <property type="nucleotide sequence ID" value="XM_028298188.1"/>
</dbReference>
<dbReference type="GO" id="GO:0003677">
    <property type="term" value="F:DNA binding"/>
    <property type="evidence" value="ECO:0007669"/>
    <property type="project" value="InterPro"/>
</dbReference>
<gene>
    <name evidence="3" type="primary">LOC114347491</name>
</gene>
<feature type="region of interest" description="Disordered" evidence="2">
    <location>
        <begin position="712"/>
        <end position="750"/>
    </location>
</feature>
<feature type="compositionally biased region" description="Basic and acidic residues" evidence="2">
    <location>
        <begin position="712"/>
        <end position="722"/>
    </location>
</feature>
<dbReference type="GO" id="GO:0015074">
    <property type="term" value="P:DNA integration"/>
    <property type="evidence" value="ECO:0007669"/>
    <property type="project" value="InterPro"/>
</dbReference>
<keyword evidence="1" id="KW-0233">DNA recombination</keyword>
<dbReference type="PANTHER" id="PTHR33480:SF1">
    <property type="entry name" value="TYR RECOMBINASE DOMAIN-CONTAINING PROTEIN"/>
    <property type="match status" value="1"/>
</dbReference>
<dbReference type="PANTHER" id="PTHR33480">
    <property type="entry name" value="SET DOMAIN-CONTAINING PROTEIN-RELATED"/>
    <property type="match status" value="1"/>
</dbReference>
<feature type="compositionally biased region" description="Polar residues" evidence="2">
    <location>
        <begin position="34"/>
        <end position="44"/>
    </location>
</feature>
<dbReference type="GO" id="GO:0006310">
    <property type="term" value="P:DNA recombination"/>
    <property type="evidence" value="ECO:0007669"/>
    <property type="project" value="UniProtKB-KW"/>
</dbReference>
<feature type="non-terminal residue" evidence="3">
    <location>
        <position position="1"/>
    </location>
</feature>
<proteinExistence type="predicted"/>
<dbReference type="SUPFAM" id="SSF56349">
    <property type="entry name" value="DNA breaking-rejoining enzymes"/>
    <property type="match status" value="1"/>
</dbReference>
<dbReference type="InParanoid" id="A0A6P7GWY7"/>
<dbReference type="AlphaFoldDB" id="A0A6P7GWY7"/>
<sequence>TGDQEKDISDEVTEQQETSEKTDENEPESEHTAQNKYQLPSKSYSLAEEQMENTVTVEEKSKQQRSETNSQNEHESQIAINSNYQLASKFNILDCAHPEYIKSSSARERPTICTICYKDVRTHFGRHLFRHHMDNKEVALIKSLKPRSKERMNMIKSLRKQGYFHLNIEKNILNPVKSSKNPETVYFVCKFCLGHYGQKQLYKHVKKCQNKPSNENNGRHCLSESQTFAALMRSKNSEFLKSSRIKKEVFHIMRADSISETAKNDPLLCLYGESLLAKHKRQQIANVVSNKMREMGRILIELKKMFSNLKGIFEALKPEMFKHFVSAAKIISGYDEESKSYRSPSLALHMGTNLKFLCDVGYKVVLEGRTISNVSYDKEQKRNEIKDLRKLIQAHWCNEISSIALKTLKERNWKKPIQLPLSNDIQKLQEHLKLLSEQAYTDLTNNINITSNYRKLLESVFVTTVLFNRKRVGDVQYLTVEEYKKDYSTVNQESFVESLSNVEKIISKKFKRIVTGGKGSKAVPILLSPETQKYTTKLLEIREDNGLIPLTNPYLFANPHSKNRWISGVNVIRKLAKSSGAQNPELLSSTKFRKHIATTLQLMTMDDNELEQVATFMGHTKKTHTEFYRLPQDIYQTAKVAKVLMILERGKGKELKGKSLDEINFDEINLDEIVEEENLNSDFEENDEELAVNDTCNEDNDGLESDNVIVHKKEDRESKNENTIKSTTKNEATNVTSIKTKKEKKSNAGRERWSKAEKSLVCDYFKDHIQKKIAPKTGECAECIPKYKDFPKNKDWLKIKTLVYNTFRAK</sequence>